<comment type="caution">
    <text evidence="2">The sequence shown here is derived from an EMBL/GenBank/DDBJ whole genome shotgun (WGS) entry which is preliminary data.</text>
</comment>
<organism evidence="2 3">
    <name type="scientific">Saponaria officinalis</name>
    <name type="common">Common soapwort</name>
    <name type="synonym">Lychnis saponaria</name>
    <dbReference type="NCBI Taxonomy" id="3572"/>
    <lineage>
        <taxon>Eukaryota</taxon>
        <taxon>Viridiplantae</taxon>
        <taxon>Streptophyta</taxon>
        <taxon>Embryophyta</taxon>
        <taxon>Tracheophyta</taxon>
        <taxon>Spermatophyta</taxon>
        <taxon>Magnoliopsida</taxon>
        <taxon>eudicotyledons</taxon>
        <taxon>Gunneridae</taxon>
        <taxon>Pentapetalae</taxon>
        <taxon>Caryophyllales</taxon>
        <taxon>Caryophyllaceae</taxon>
        <taxon>Caryophylleae</taxon>
        <taxon>Saponaria</taxon>
    </lineage>
</organism>
<feature type="region of interest" description="Disordered" evidence="1">
    <location>
        <begin position="70"/>
        <end position="101"/>
    </location>
</feature>
<evidence type="ECO:0000313" key="2">
    <source>
        <dbReference type="EMBL" id="KAK9681972.1"/>
    </source>
</evidence>
<reference evidence="2" key="1">
    <citation type="submission" date="2024-03" db="EMBL/GenBank/DDBJ databases">
        <title>WGS assembly of Saponaria officinalis var. Norfolk2.</title>
        <authorList>
            <person name="Jenkins J."/>
            <person name="Shu S."/>
            <person name="Grimwood J."/>
            <person name="Barry K."/>
            <person name="Goodstein D."/>
            <person name="Schmutz J."/>
            <person name="Leebens-Mack J."/>
            <person name="Osbourn A."/>
        </authorList>
    </citation>
    <scope>NUCLEOTIDE SEQUENCE [LARGE SCALE GENOMIC DNA]</scope>
    <source>
        <strain evidence="2">JIC</strain>
    </source>
</reference>
<dbReference type="Proteomes" id="UP001443914">
    <property type="component" value="Unassembled WGS sequence"/>
</dbReference>
<gene>
    <name evidence="2" type="ORF">RND81_10G040400</name>
</gene>
<feature type="compositionally biased region" description="Acidic residues" evidence="1">
    <location>
        <begin position="77"/>
        <end position="86"/>
    </location>
</feature>
<name>A0AAW1I054_SAPOF</name>
<dbReference type="EMBL" id="JBDFQZ010000010">
    <property type="protein sequence ID" value="KAK9681972.1"/>
    <property type="molecule type" value="Genomic_DNA"/>
</dbReference>
<sequence>MIKKPRLIKIWLLANQGDNEFKFMSDVEFDALSDGEVVMMLILGGMCMTDSHYNIGYESDPGWNVSEVIEDSHENTSDEEASDCEFEATSSLPHRERKRQL</sequence>
<keyword evidence="3" id="KW-1185">Reference proteome</keyword>
<evidence type="ECO:0000256" key="1">
    <source>
        <dbReference type="SAM" id="MobiDB-lite"/>
    </source>
</evidence>
<proteinExistence type="predicted"/>
<accession>A0AAW1I054</accession>
<evidence type="ECO:0000313" key="3">
    <source>
        <dbReference type="Proteomes" id="UP001443914"/>
    </source>
</evidence>
<dbReference type="AlphaFoldDB" id="A0AAW1I054"/>
<protein>
    <submittedName>
        <fullName evidence="2">Uncharacterized protein</fullName>
    </submittedName>
</protein>